<evidence type="ECO:0000259" key="2">
    <source>
        <dbReference type="Pfam" id="PF18166"/>
    </source>
</evidence>
<evidence type="ECO:0000259" key="1">
    <source>
        <dbReference type="Pfam" id="PF18165"/>
    </source>
</evidence>
<dbReference type="Proteomes" id="UP000199345">
    <property type="component" value="Unassembled WGS sequence"/>
</dbReference>
<dbReference type="EMBL" id="FOIA01000026">
    <property type="protein sequence ID" value="SET43153.1"/>
    <property type="molecule type" value="Genomic_DNA"/>
</dbReference>
<name>A0A1I0ED67_9PROT</name>
<dbReference type="Pfam" id="PF18165">
    <property type="entry name" value="pP_pnuc_1"/>
    <property type="match status" value="1"/>
</dbReference>
<dbReference type="AlphaFoldDB" id="A0A1I0ED67"/>
<protein>
    <submittedName>
        <fullName evidence="3">Uncharacterized protein</fullName>
    </submittedName>
</protein>
<dbReference type="InterPro" id="IPR040556">
    <property type="entry name" value="pP_pnuc_1"/>
</dbReference>
<evidence type="ECO:0000313" key="3">
    <source>
        <dbReference type="EMBL" id="SET43153.1"/>
    </source>
</evidence>
<keyword evidence="4" id="KW-1185">Reference proteome</keyword>
<feature type="domain" description="Predicted pPIWI-associating nuclease group 2" evidence="2">
    <location>
        <begin position="151"/>
        <end position="271"/>
    </location>
</feature>
<reference evidence="4" key="1">
    <citation type="submission" date="2016-10" db="EMBL/GenBank/DDBJ databases">
        <authorList>
            <person name="Varghese N."/>
            <person name="Submissions S."/>
        </authorList>
    </citation>
    <scope>NUCLEOTIDE SEQUENCE [LARGE SCALE GENOMIC DNA]</scope>
    <source>
        <strain evidence="4">Nm71</strain>
    </source>
</reference>
<accession>A0A1I0ED67</accession>
<dbReference type="RefSeq" id="WP_090660116.1">
    <property type="nucleotide sequence ID" value="NZ_FOIA01000026.1"/>
</dbReference>
<organism evidence="3 4">
    <name type="scientific">Nitrosomonas marina</name>
    <dbReference type="NCBI Taxonomy" id="917"/>
    <lineage>
        <taxon>Bacteria</taxon>
        <taxon>Pseudomonadati</taxon>
        <taxon>Pseudomonadota</taxon>
        <taxon>Betaproteobacteria</taxon>
        <taxon>Nitrosomonadales</taxon>
        <taxon>Nitrosomonadaceae</taxon>
        <taxon>Nitrosomonas</taxon>
    </lineage>
</organism>
<gene>
    <name evidence="3" type="ORF">SAMN05216326_12640</name>
</gene>
<sequence length="282" mass="31989">MIAEIEKALTEGFERDLFAVSQKNLSDKSNPLRLNNYSYAMRELTRHILHRLAPNASVLKCDWYKNETDKDNGITRKQRAYYAVQGGLHDSYMQNTLGLEVEDIHKDLVKAINNLSKFTHIEPKVFGLPDVDVDALVNETTGAVSGFLATISDCRRLIIDSLWEQIDSAVIDETLRETILAIDELATHHFIDEVYTDKVEIYEINHEFIMFRVNGSVGCELQWGSNSDLRRGDGAVLPQSYPFTCELISPVHEPEAVESIEESLCVDTSSWTDVRYGQDEQA</sequence>
<feature type="domain" description="Predicted pPIWI-associating nuclease" evidence="1">
    <location>
        <begin position="7"/>
        <end position="139"/>
    </location>
</feature>
<dbReference type="InterPro" id="IPR041584">
    <property type="entry name" value="Put_pPIWI_pnuc_2"/>
</dbReference>
<dbReference type="Pfam" id="PF18166">
    <property type="entry name" value="pP_pnuc_2"/>
    <property type="match status" value="1"/>
</dbReference>
<dbReference type="OrthoDB" id="712022at2"/>
<proteinExistence type="predicted"/>
<evidence type="ECO:0000313" key="4">
    <source>
        <dbReference type="Proteomes" id="UP000199345"/>
    </source>
</evidence>